<keyword evidence="1" id="KW-0472">Membrane</keyword>
<reference evidence="3" key="1">
    <citation type="journal article" date="2019" name="Int. J. Syst. Evol. Microbiol.">
        <title>The Global Catalogue of Microorganisms (GCM) 10K type strain sequencing project: providing services to taxonomists for standard genome sequencing and annotation.</title>
        <authorList>
            <consortium name="The Broad Institute Genomics Platform"/>
            <consortium name="The Broad Institute Genome Sequencing Center for Infectious Disease"/>
            <person name="Wu L."/>
            <person name="Ma J."/>
        </authorList>
    </citation>
    <scope>NUCLEOTIDE SEQUENCE [LARGE SCALE GENOMIC DNA]</scope>
    <source>
        <strain evidence="3">JCM 30346</strain>
    </source>
</reference>
<gene>
    <name evidence="2" type="ORF">ACFP1K_24615</name>
</gene>
<feature type="transmembrane region" description="Helical" evidence="1">
    <location>
        <begin position="24"/>
        <end position="47"/>
    </location>
</feature>
<keyword evidence="1" id="KW-0812">Transmembrane</keyword>
<sequence>MVHADAPLRHEVWYGMDVPYSQSVVAFGGPVMFTAGILASAVGNAMARQKAARMAESQWRLHGENQTMLTNHRVLAFADGRWLTWAHQSVMELWAAPRESTFVMVFSGIDPLRLTGPGAPWFAVALAFILYGPRFLAERPEFQCMDLMPPQPGQSLGAGEERRERG</sequence>
<name>A0ABW1NNB2_9ACTN</name>
<dbReference type="RefSeq" id="WP_380757330.1">
    <property type="nucleotide sequence ID" value="NZ_JBHSRF010000041.1"/>
</dbReference>
<evidence type="ECO:0000256" key="1">
    <source>
        <dbReference type="SAM" id="Phobius"/>
    </source>
</evidence>
<evidence type="ECO:0000313" key="2">
    <source>
        <dbReference type="EMBL" id="MFC6084363.1"/>
    </source>
</evidence>
<keyword evidence="3" id="KW-1185">Reference proteome</keyword>
<evidence type="ECO:0000313" key="3">
    <source>
        <dbReference type="Proteomes" id="UP001596137"/>
    </source>
</evidence>
<keyword evidence="1" id="KW-1133">Transmembrane helix</keyword>
<organism evidence="2 3">
    <name type="scientific">Sphaerisporangium aureirubrum</name>
    <dbReference type="NCBI Taxonomy" id="1544736"/>
    <lineage>
        <taxon>Bacteria</taxon>
        <taxon>Bacillati</taxon>
        <taxon>Actinomycetota</taxon>
        <taxon>Actinomycetes</taxon>
        <taxon>Streptosporangiales</taxon>
        <taxon>Streptosporangiaceae</taxon>
        <taxon>Sphaerisporangium</taxon>
    </lineage>
</organism>
<comment type="caution">
    <text evidence="2">The sequence shown here is derived from an EMBL/GenBank/DDBJ whole genome shotgun (WGS) entry which is preliminary data.</text>
</comment>
<dbReference type="Proteomes" id="UP001596137">
    <property type="component" value="Unassembled WGS sequence"/>
</dbReference>
<dbReference type="EMBL" id="JBHSRF010000041">
    <property type="protein sequence ID" value="MFC6084363.1"/>
    <property type="molecule type" value="Genomic_DNA"/>
</dbReference>
<accession>A0ABW1NNB2</accession>
<proteinExistence type="predicted"/>
<protein>
    <submittedName>
        <fullName evidence="2">Uncharacterized protein</fullName>
    </submittedName>
</protein>